<organism evidence="1 2">
    <name type="scientific">Blattamonas nauphoetae</name>
    <dbReference type="NCBI Taxonomy" id="2049346"/>
    <lineage>
        <taxon>Eukaryota</taxon>
        <taxon>Metamonada</taxon>
        <taxon>Preaxostyla</taxon>
        <taxon>Oxymonadida</taxon>
        <taxon>Blattamonas</taxon>
    </lineage>
</organism>
<protein>
    <submittedName>
        <fullName evidence="1">Uncharacterized protein</fullName>
    </submittedName>
</protein>
<gene>
    <name evidence="1" type="ORF">BLNAU_15320</name>
</gene>
<accession>A0ABQ9XB33</accession>
<evidence type="ECO:0000313" key="1">
    <source>
        <dbReference type="EMBL" id="KAK2949746.1"/>
    </source>
</evidence>
<reference evidence="1 2" key="1">
    <citation type="journal article" date="2022" name="bioRxiv">
        <title>Genomics of Preaxostyla Flagellates Illuminates Evolutionary Transitions and the Path Towards Mitochondrial Loss.</title>
        <authorList>
            <person name="Novak L.V.F."/>
            <person name="Treitli S.C."/>
            <person name="Pyrih J."/>
            <person name="Halakuc P."/>
            <person name="Pipaliya S.V."/>
            <person name="Vacek V."/>
            <person name="Brzon O."/>
            <person name="Soukal P."/>
            <person name="Eme L."/>
            <person name="Dacks J.B."/>
            <person name="Karnkowska A."/>
            <person name="Elias M."/>
            <person name="Hampl V."/>
        </authorList>
    </citation>
    <scope>NUCLEOTIDE SEQUENCE [LARGE SCALE GENOMIC DNA]</scope>
    <source>
        <strain evidence="1">NAU3</strain>
        <tissue evidence="1">Gut</tissue>
    </source>
</reference>
<dbReference type="EMBL" id="JARBJD010000150">
    <property type="protein sequence ID" value="KAK2949746.1"/>
    <property type="molecule type" value="Genomic_DNA"/>
</dbReference>
<evidence type="ECO:0000313" key="2">
    <source>
        <dbReference type="Proteomes" id="UP001281761"/>
    </source>
</evidence>
<proteinExistence type="predicted"/>
<comment type="caution">
    <text evidence="1">The sequence shown here is derived from an EMBL/GenBank/DDBJ whole genome shotgun (WGS) entry which is preliminary data.</text>
</comment>
<sequence length="435" mass="48739">MILYFLSLFAHLNCGPDDVTFYVLARSVGQECKNPTREDACHSLDTVAGMGRWGDVVRIEVVGLGEIVDEITFDGAKITAPENHNIRTLPLTAYSSSATVAGTGTILVTGNPNNVLHLDISNLRFESTRTPESDNKQRDYFLCVMEYGIVDWTNSYYIPPKFKWSPYKALKTSGKPNSWSSKQAAIHVINGSLRTDAHPVNFDMSIGAIYADNPRLPYTTNPPFTNDIETWRTSLLNPLHYRLATLKCKSKIGSYIQIGDVKQSGYPPYQIHVESSGCNIVHGGTTEQLLWNSQSRESKIIDIVNSETDYKGYPIVSVNKIDYLHDISESAPGYVSVEIQGTNLYPVSAKNVKVHFAKLQGTKRLEDYKWKKATIYEGPWSVQLIRDREMTQGSASGDEMFATVKMSTMGWNDGMYAVRVTQGDYVSYRTIRYSP</sequence>
<keyword evidence="2" id="KW-1185">Reference proteome</keyword>
<name>A0ABQ9XB33_9EUKA</name>
<dbReference type="Proteomes" id="UP001281761">
    <property type="component" value="Unassembled WGS sequence"/>
</dbReference>